<gene>
    <name evidence="4" type="ORF">FHL06_10185</name>
</gene>
<dbReference type="Gene3D" id="3.10.350.10">
    <property type="entry name" value="LysM domain"/>
    <property type="match status" value="1"/>
</dbReference>
<feature type="signal peptide" evidence="2">
    <location>
        <begin position="1"/>
        <end position="20"/>
    </location>
</feature>
<organism evidence="4 5">
    <name type="scientific">Companilactobacillus halodurans</name>
    <dbReference type="NCBI Taxonomy" id="2584183"/>
    <lineage>
        <taxon>Bacteria</taxon>
        <taxon>Bacillati</taxon>
        <taxon>Bacillota</taxon>
        <taxon>Bacilli</taxon>
        <taxon>Lactobacillales</taxon>
        <taxon>Lactobacillaceae</taxon>
        <taxon>Companilactobacillus</taxon>
    </lineage>
</organism>
<dbReference type="InterPro" id="IPR018392">
    <property type="entry name" value="LysM"/>
</dbReference>
<name>A0A5P0ZR53_9LACO</name>
<reference evidence="4 5" key="1">
    <citation type="journal article" date="2019" name="Syst. Appl. Microbiol.">
        <title>Polyphasic characterization of two novel Lactobacillus spp. isolated from blown salami packages: Description of Lactobacillus halodurans sp. nov. and Lactobacillus salsicarnum sp. nov.</title>
        <authorList>
            <person name="Schuster J.A."/>
            <person name="Klingl A."/>
            <person name="Vogel R.F."/>
            <person name="Ehrmann M.A."/>
        </authorList>
    </citation>
    <scope>NUCLEOTIDE SEQUENCE [LARGE SCALE GENOMIC DNA]</scope>
    <source>
        <strain evidence="4 5">TMW 1.2172</strain>
    </source>
</reference>
<evidence type="ECO:0000313" key="5">
    <source>
        <dbReference type="Proteomes" id="UP000414364"/>
    </source>
</evidence>
<dbReference type="Proteomes" id="UP000414364">
    <property type="component" value="Unassembled WGS sequence"/>
</dbReference>
<evidence type="ECO:0000259" key="3">
    <source>
        <dbReference type="PROSITE" id="PS51782"/>
    </source>
</evidence>
<dbReference type="CDD" id="cd00118">
    <property type="entry name" value="LysM"/>
    <property type="match status" value="1"/>
</dbReference>
<feature type="chain" id="PRO_5038927121" evidence="2">
    <location>
        <begin position="21"/>
        <end position="277"/>
    </location>
</feature>
<keyword evidence="2" id="KW-0732">Signal</keyword>
<feature type="domain" description="LysM" evidence="3">
    <location>
        <begin position="34"/>
        <end position="80"/>
    </location>
</feature>
<evidence type="ECO:0000256" key="2">
    <source>
        <dbReference type="SAM" id="SignalP"/>
    </source>
</evidence>
<dbReference type="RefSeq" id="WP_153386322.1">
    <property type="nucleotide sequence ID" value="NZ_VDFP01000024.1"/>
</dbReference>
<sequence>MKKVLSIALLSTMVLTGVLASGNTTAQAAVTNGNKATVEKGDTYKSIAEANGISISALEQANGREVGGFDLIFPGETVTLPGATNTATTNNTNTTQQQNTASQTQQDTQQQNTASQTQQSTAQTDTASQAQQNVTNSTANTQATTNNDAASTQTASANTAANTNNTNTQQASTTDTSSSQQATSSTTGTSQGTFKISFYDPAVLGSNMGYSGVAANLSVFPKGTQLKITLSDGTVLYRTVNDTGTFANSNSQQLDVAMPSSQIPSYGVTTASVEVLS</sequence>
<dbReference type="AlphaFoldDB" id="A0A5P0ZR53"/>
<dbReference type="InterPro" id="IPR036779">
    <property type="entry name" value="LysM_dom_sf"/>
</dbReference>
<dbReference type="SUPFAM" id="SSF54106">
    <property type="entry name" value="LysM domain"/>
    <property type="match status" value="1"/>
</dbReference>
<proteinExistence type="predicted"/>
<evidence type="ECO:0000256" key="1">
    <source>
        <dbReference type="SAM" id="MobiDB-lite"/>
    </source>
</evidence>
<dbReference type="Pfam" id="PF01476">
    <property type="entry name" value="LysM"/>
    <property type="match status" value="1"/>
</dbReference>
<protein>
    <submittedName>
        <fullName evidence="4">LysM peptidoglycan-binding domain-containing protein</fullName>
    </submittedName>
</protein>
<comment type="caution">
    <text evidence="4">The sequence shown here is derived from an EMBL/GenBank/DDBJ whole genome shotgun (WGS) entry which is preliminary data.</text>
</comment>
<feature type="region of interest" description="Disordered" evidence="1">
    <location>
        <begin position="82"/>
        <end position="191"/>
    </location>
</feature>
<evidence type="ECO:0000313" key="4">
    <source>
        <dbReference type="EMBL" id="MQS76737.1"/>
    </source>
</evidence>
<dbReference type="EMBL" id="VDFP01000024">
    <property type="protein sequence ID" value="MQS76737.1"/>
    <property type="molecule type" value="Genomic_DNA"/>
</dbReference>
<accession>A0A5P0ZR53</accession>
<dbReference type="PROSITE" id="PS51782">
    <property type="entry name" value="LYSM"/>
    <property type="match status" value="1"/>
</dbReference>
<dbReference type="SMART" id="SM00257">
    <property type="entry name" value="LysM"/>
    <property type="match status" value="1"/>
</dbReference>
<feature type="compositionally biased region" description="Low complexity" evidence="1">
    <location>
        <begin position="83"/>
        <end position="191"/>
    </location>
</feature>